<evidence type="ECO:0000256" key="1">
    <source>
        <dbReference type="SAM" id="Phobius"/>
    </source>
</evidence>
<accession>A0A934MMR2</accession>
<sequence>MLVPLIRACSRALVQRPEPGRPSSLPARFARSEDGNFAILAGLLLPVILGSAALAVEYGHGLVIRGQNQRTADIAAFAGAISYTATKSEADMTSAAIRAAELNGIDADRVEVALVPSPHGEGETVQVDIRVQQTIVLGTLVGALPQLTIATRSFAAIGSGGPPACVVALDRSLSGIILSGGTSLSAPKCSVDSNSTIAVPCGTSITANIVRYDGAAPNVGCNGIRGPDGGPGQVAKLPTADPLAGNATIAGVTGRLAAVDAMLAPSAPSVPNGPNITFGYTATSAISALVAQAGCSVSQPSDWSGNWTVTCPANVAEHSFGNVTVSGGVRLAFNAGGNGAKRYNFGSLRVEGQSSFPDGNYAVARGIYVASNTVSFGRGTYRVGANTSGCAHSICSLSGGTLTFGGPSSFSLAAGIRTGGGARMTLGAGETNVFDLGAASTGDSITIEGGATTIFANAVPSGASNEPATFRTHGHVYAAGGGSCFIVSVAPQHDINGSFVASGAVVLGAGVYTVDGVFWLGSAGGGGAQCGGSTVSVKAEDVTIVLSGRMPGYAAGGCANTSFCVSAGYSNVVLRAPKTGANAGLAVVGPVNGNTAGASLVQGASNARISGAFYFPTGPIVMGGGSGLAGGGGDCLQVIGSRVELSGGASAASDCLTGAGGSGERRVVLVQ</sequence>
<feature type="transmembrane region" description="Helical" evidence="1">
    <location>
        <begin position="37"/>
        <end position="56"/>
    </location>
</feature>
<keyword evidence="1" id="KW-0812">Transmembrane</keyword>
<name>A0A934MMR2_9HYPH</name>
<dbReference type="EMBL" id="JAEKMH010000004">
    <property type="protein sequence ID" value="MBJ3786480.1"/>
    <property type="molecule type" value="Genomic_DNA"/>
</dbReference>
<evidence type="ECO:0000313" key="3">
    <source>
        <dbReference type="Proteomes" id="UP000602124"/>
    </source>
</evidence>
<evidence type="ECO:0000313" key="2">
    <source>
        <dbReference type="EMBL" id="MBJ3786480.1"/>
    </source>
</evidence>
<gene>
    <name evidence="2" type="ORF">JEQ47_17275</name>
</gene>
<reference evidence="2" key="1">
    <citation type="submission" date="2020-12" db="EMBL/GenBank/DDBJ databases">
        <title>Devosia sp. MSA67 isolated from Mo River.</title>
        <authorList>
            <person name="Ma F."/>
            <person name="Zi Z."/>
        </authorList>
    </citation>
    <scope>NUCLEOTIDE SEQUENCE</scope>
    <source>
        <strain evidence="2">MSA67</strain>
    </source>
</reference>
<dbReference type="AlphaFoldDB" id="A0A934MMR2"/>
<organism evidence="2 3">
    <name type="scientific">Devosia sediminis</name>
    <dbReference type="NCBI Taxonomy" id="2798801"/>
    <lineage>
        <taxon>Bacteria</taxon>
        <taxon>Pseudomonadati</taxon>
        <taxon>Pseudomonadota</taxon>
        <taxon>Alphaproteobacteria</taxon>
        <taxon>Hyphomicrobiales</taxon>
        <taxon>Devosiaceae</taxon>
        <taxon>Devosia</taxon>
    </lineage>
</organism>
<keyword evidence="1" id="KW-0472">Membrane</keyword>
<proteinExistence type="predicted"/>
<comment type="caution">
    <text evidence="2">The sequence shown here is derived from an EMBL/GenBank/DDBJ whole genome shotgun (WGS) entry which is preliminary data.</text>
</comment>
<protein>
    <submittedName>
        <fullName evidence="2">Pilus assembly protein</fullName>
    </submittedName>
</protein>
<dbReference type="Proteomes" id="UP000602124">
    <property type="component" value="Unassembled WGS sequence"/>
</dbReference>
<dbReference type="RefSeq" id="WP_198877665.1">
    <property type="nucleotide sequence ID" value="NZ_JAEKMH010000004.1"/>
</dbReference>
<keyword evidence="3" id="KW-1185">Reference proteome</keyword>
<keyword evidence="1" id="KW-1133">Transmembrane helix</keyword>